<evidence type="ECO:0000256" key="8">
    <source>
        <dbReference type="ARBA" id="ARBA00023194"/>
    </source>
</evidence>
<dbReference type="InterPro" id="IPR036396">
    <property type="entry name" value="Cyt_P450_sf"/>
</dbReference>
<organism evidence="11 12">
    <name type="scientific">Micromonospora sediminicola</name>
    <dbReference type="NCBI Taxonomy" id="946078"/>
    <lineage>
        <taxon>Bacteria</taxon>
        <taxon>Bacillati</taxon>
        <taxon>Actinomycetota</taxon>
        <taxon>Actinomycetes</taxon>
        <taxon>Micromonosporales</taxon>
        <taxon>Micromonosporaceae</taxon>
        <taxon>Micromonospora</taxon>
    </lineage>
</organism>
<evidence type="ECO:0000256" key="9">
    <source>
        <dbReference type="ARBA" id="ARBA00060683"/>
    </source>
</evidence>
<dbReference type="GO" id="GO:0005506">
    <property type="term" value="F:iron ion binding"/>
    <property type="evidence" value="ECO:0007669"/>
    <property type="project" value="InterPro"/>
</dbReference>
<dbReference type="SUPFAM" id="SSF48264">
    <property type="entry name" value="Cytochrome P450"/>
    <property type="match status" value="1"/>
</dbReference>
<feature type="region of interest" description="Disordered" evidence="10">
    <location>
        <begin position="1"/>
        <end position="25"/>
    </location>
</feature>
<evidence type="ECO:0000256" key="4">
    <source>
        <dbReference type="ARBA" id="ARBA00022857"/>
    </source>
</evidence>
<keyword evidence="4" id="KW-0521">NADP</keyword>
<dbReference type="OrthoDB" id="4156795at2"/>
<dbReference type="STRING" id="946078.GA0070622_2697"/>
<dbReference type="PANTHER" id="PTHR46696:SF4">
    <property type="entry name" value="BIOTIN BIOSYNTHESIS CYTOCHROME P450"/>
    <property type="match status" value="1"/>
</dbReference>
<dbReference type="PANTHER" id="PTHR46696">
    <property type="entry name" value="P450, PUTATIVE (EUROFUNG)-RELATED"/>
    <property type="match status" value="1"/>
</dbReference>
<keyword evidence="5" id="KW-0560">Oxidoreductase</keyword>
<dbReference type="GO" id="GO:0017000">
    <property type="term" value="P:antibiotic biosynthetic process"/>
    <property type="evidence" value="ECO:0007669"/>
    <property type="project" value="UniProtKB-KW"/>
</dbReference>
<dbReference type="Gene3D" id="1.10.630.10">
    <property type="entry name" value="Cytochrome P450"/>
    <property type="match status" value="1"/>
</dbReference>
<accession>A0A1A9B976</accession>
<dbReference type="GO" id="GO:0008395">
    <property type="term" value="F:steroid hydroxylase activity"/>
    <property type="evidence" value="ECO:0007669"/>
    <property type="project" value="TreeGrafter"/>
</dbReference>
<name>A0A1A9B976_9ACTN</name>
<evidence type="ECO:0000256" key="6">
    <source>
        <dbReference type="ARBA" id="ARBA00023004"/>
    </source>
</evidence>
<dbReference type="GO" id="GO:0036199">
    <property type="term" value="F:cholest-4-en-3-one 26-monooxygenase activity"/>
    <property type="evidence" value="ECO:0007669"/>
    <property type="project" value="TreeGrafter"/>
</dbReference>
<comment type="similarity">
    <text evidence="1">Belongs to the cytochrome P450 family.</text>
</comment>
<evidence type="ECO:0000256" key="1">
    <source>
        <dbReference type="ARBA" id="ARBA00010617"/>
    </source>
</evidence>
<dbReference type="GO" id="GO:0020037">
    <property type="term" value="F:heme binding"/>
    <property type="evidence" value="ECO:0007669"/>
    <property type="project" value="InterPro"/>
</dbReference>
<sequence>MAVPDDGPSRTSTKDAPLLDDRTDPVPGIDLARPELHRTIDLHAVFTDLRRDHPVFWHGPKSHAGFWSVTRHADTVRVYRDTDTFSATHGMTLDTLRPELDPGAGMMVEVTDPPEHRRLRRSIGAFFSAGAVSTMAPAIDDLVVRLLTDIRDRDEPVDFVRAVASRIPTHVAGLLLGLPPEDLDWITSRTSQVFLAGADASRAATADLREQAAQANAELLGYFSKLVRASRRRRSDVRGLVQRLAEGTGDREGLNTAEVILNSLNLAIAGTQTTRSSLSNMMLALIQFPDAFQALRKDPTLVPTAVEEAVRWANPVRHLARVATRDVELGGARIRAGDPVVVWPFSANRDEAVFRLPHVFDIRRYPNPHIGFATGTHSCPGSGLARAQMRTTLTRLVELFADADLADAPQLVQSNFLLGYERLPVRYTAAASVPRLSAQATDGDRPGADFATRDAPNGSSRTTEGM</sequence>
<gene>
    <name evidence="11" type="ORF">GA0070622_2697</name>
</gene>
<keyword evidence="3" id="KW-0479">Metal-binding</keyword>
<keyword evidence="8" id="KW-0045">Antibiotic biosynthesis</keyword>
<dbReference type="InterPro" id="IPR001128">
    <property type="entry name" value="Cyt_P450"/>
</dbReference>
<evidence type="ECO:0000256" key="10">
    <source>
        <dbReference type="SAM" id="MobiDB-lite"/>
    </source>
</evidence>
<feature type="region of interest" description="Disordered" evidence="10">
    <location>
        <begin position="436"/>
        <end position="466"/>
    </location>
</feature>
<dbReference type="PRINTS" id="PR00359">
    <property type="entry name" value="BP450"/>
</dbReference>
<proteinExistence type="inferred from homology"/>
<evidence type="ECO:0000256" key="5">
    <source>
        <dbReference type="ARBA" id="ARBA00023002"/>
    </source>
</evidence>
<dbReference type="GO" id="GO:0006707">
    <property type="term" value="P:cholesterol catabolic process"/>
    <property type="evidence" value="ECO:0007669"/>
    <property type="project" value="TreeGrafter"/>
</dbReference>
<protein>
    <submittedName>
        <fullName evidence="11">Cytochrome P450</fullName>
    </submittedName>
</protein>
<comment type="pathway">
    <text evidence="9">Antibiotic biosynthesis; mycinamicin biosynthesis.</text>
</comment>
<keyword evidence="7" id="KW-0503">Monooxygenase</keyword>
<keyword evidence="12" id="KW-1185">Reference proteome</keyword>
<reference evidence="12" key="1">
    <citation type="submission" date="2016-06" db="EMBL/GenBank/DDBJ databases">
        <authorList>
            <person name="Varghese N."/>
            <person name="Submissions Spin"/>
        </authorList>
    </citation>
    <scope>NUCLEOTIDE SEQUENCE [LARGE SCALE GENOMIC DNA]</scope>
    <source>
        <strain evidence="12">DSM 45794</strain>
    </source>
</reference>
<dbReference type="FunFam" id="1.10.630.10:FF:000018">
    <property type="entry name" value="Cytochrome P450 monooxygenase"/>
    <property type="match status" value="1"/>
</dbReference>
<evidence type="ECO:0000256" key="2">
    <source>
        <dbReference type="ARBA" id="ARBA00022617"/>
    </source>
</evidence>
<dbReference type="RefSeq" id="WP_091573598.1">
    <property type="nucleotide sequence ID" value="NZ_FLRH01000003.1"/>
</dbReference>
<dbReference type="Pfam" id="PF00067">
    <property type="entry name" value="p450"/>
    <property type="match status" value="1"/>
</dbReference>
<dbReference type="InterPro" id="IPR002397">
    <property type="entry name" value="Cyt_P450_B"/>
</dbReference>
<keyword evidence="6" id="KW-0408">Iron</keyword>
<evidence type="ECO:0000256" key="7">
    <source>
        <dbReference type="ARBA" id="ARBA00023033"/>
    </source>
</evidence>
<evidence type="ECO:0000313" key="11">
    <source>
        <dbReference type="EMBL" id="SBT65693.1"/>
    </source>
</evidence>
<feature type="compositionally biased region" description="Polar residues" evidence="10">
    <location>
        <begin position="457"/>
        <end position="466"/>
    </location>
</feature>
<dbReference type="EMBL" id="FLRH01000003">
    <property type="protein sequence ID" value="SBT65693.1"/>
    <property type="molecule type" value="Genomic_DNA"/>
</dbReference>
<evidence type="ECO:0000256" key="3">
    <source>
        <dbReference type="ARBA" id="ARBA00022723"/>
    </source>
</evidence>
<evidence type="ECO:0000313" key="12">
    <source>
        <dbReference type="Proteomes" id="UP000199558"/>
    </source>
</evidence>
<dbReference type="AlphaFoldDB" id="A0A1A9B976"/>
<dbReference type="Proteomes" id="UP000199558">
    <property type="component" value="Unassembled WGS sequence"/>
</dbReference>
<keyword evidence="2" id="KW-0349">Heme</keyword>